<dbReference type="AlphaFoldDB" id="A0AA86RHI2"/>
<keyword evidence="1" id="KW-0472">Membrane</keyword>
<keyword evidence="1" id="KW-0812">Transmembrane</keyword>
<evidence type="ECO:0000313" key="4">
    <source>
        <dbReference type="Proteomes" id="UP001642409"/>
    </source>
</evidence>
<proteinExistence type="predicted"/>
<sequence length="185" mass="21207">MEAKLTICTKTLKWKSNYFDSFTHILSHLYLKFQIQFTARVQQPVYTFKSRLNLGLSFLVFLKTLIGPLIYGVVHTVTNGTRPGYFQIVDASQRKAKRNTIRKKVSRQHTLKRTSAHCAIPRRVSGDRPDDERLMKAYSLCLESECNQQSPLPNTKLRVIMAKALKLQFFVCAMGPGFITVSSQF</sequence>
<dbReference type="EMBL" id="CAXDID020000096">
    <property type="protein sequence ID" value="CAL6024765.1"/>
    <property type="molecule type" value="Genomic_DNA"/>
</dbReference>
<reference evidence="3 4" key="2">
    <citation type="submission" date="2024-07" db="EMBL/GenBank/DDBJ databases">
        <authorList>
            <person name="Akdeniz Z."/>
        </authorList>
    </citation>
    <scope>NUCLEOTIDE SEQUENCE [LARGE SCALE GENOMIC DNA]</scope>
</reference>
<evidence type="ECO:0000313" key="2">
    <source>
        <dbReference type="EMBL" id="CAI9972752.1"/>
    </source>
</evidence>
<gene>
    <name evidence="3" type="ORF">HINF_LOCUS29776</name>
    <name evidence="2" type="ORF">HINF_LOCUS60397</name>
</gene>
<dbReference type="Proteomes" id="UP001642409">
    <property type="component" value="Unassembled WGS sequence"/>
</dbReference>
<dbReference type="EMBL" id="CATOUU010001114">
    <property type="protein sequence ID" value="CAI9972752.1"/>
    <property type="molecule type" value="Genomic_DNA"/>
</dbReference>
<protein>
    <submittedName>
        <fullName evidence="3">Hypothetical_protein</fullName>
    </submittedName>
</protein>
<evidence type="ECO:0000256" key="1">
    <source>
        <dbReference type="SAM" id="Phobius"/>
    </source>
</evidence>
<reference evidence="2" key="1">
    <citation type="submission" date="2023-06" db="EMBL/GenBank/DDBJ databases">
        <authorList>
            <person name="Kurt Z."/>
        </authorList>
    </citation>
    <scope>NUCLEOTIDE SEQUENCE</scope>
</reference>
<accession>A0AA86RHI2</accession>
<organism evidence="2">
    <name type="scientific">Hexamita inflata</name>
    <dbReference type="NCBI Taxonomy" id="28002"/>
    <lineage>
        <taxon>Eukaryota</taxon>
        <taxon>Metamonada</taxon>
        <taxon>Diplomonadida</taxon>
        <taxon>Hexamitidae</taxon>
        <taxon>Hexamitinae</taxon>
        <taxon>Hexamita</taxon>
    </lineage>
</organism>
<keyword evidence="4" id="KW-1185">Reference proteome</keyword>
<feature type="transmembrane region" description="Helical" evidence="1">
    <location>
        <begin position="52"/>
        <end position="74"/>
    </location>
</feature>
<name>A0AA86RHI2_9EUKA</name>
<comment type="caution">
    <text evidence="2">The sequence shown here is derived from an EMBL/GenBank/DDBJ whole genome shotgun (WGS) entry which is preliminary data.</text>
</comment>
<evidence type="ECO:0000313" key="3">
    <source>
        <dbReference type="EMBL" id="CAL6024765.1"/>
    </source>
</evidence>
<keyword evidence="1" id="KW-1133">Transmembrane helix</keyword>